<feature type="repeat" description="TPR" evidence="1">
    <location>
        <begin position="209"/>
        <end position="242"/>
    </location>
</feature>
<dbReference type="EMBL" id="WHOS01000009">
    <property type="protein sequence ID" value="NUA99497.1"/>
    <property type="molecule type" value="Genomic_DNA"/>
</dbReference>
<gene>
    <name evidence="2" type="ORF">GBZ48_09355</name>
</gene>
<dbReference type="Pfam" id="PF13414">
    <property type="entry name" value="TPR_11"/>
    <property type="match status" value="1"/>
</dbReference>
<dbReference type="Pfam" id="PF13374">
    <property type="entry name" value="TPR_10"/>
    <property type="match status" value="2"/>
</dbReference>
<evidence type="ECO:0000256" key="1">
    <source>
        <dbReference type="PROSITE-ProRule" id="PRU00339"/>
    </source>
</evidence>
<dbReference type="SUPFAM" id="SSF48452">
    <property type="entry name" value="TPR-like"/>
    <property type="match status" value="3"/>
</dbReference>
<dbReference type="Proteomes" id="UP000605086">
    <property type="component" value="Unassembled WGS sequence"/>
</dbReference>
<feature type="repeat" description="TPR" evidence="1">
    <location>
        <begin position="37"/>
        <end position="70"/>
    </location>
</feature>
<accession>A0ABX2KCM7</accession>
<dbReference type="InterPro" id="IPR037919">
    <property type="entry name" value="OGT"/>
</dbReference>
<organism evidence="2 3">
    <name type="scientific">Azospirillum melinis</name>
    <dbReference type="NCBI Taxonomy" id="328839"/>
    <lineage>
        <taxon>Bacteria</taxon>
        <taxon>Pseudomonadati</taxon>
        <taxon>Pseudomonadota</taxon>
        <taxon>Alphaproteobacteria</taxon>
        <taxon>Rhodospirillales</taxon>
        <taxon>Azospirillaceae</taxon>
        <taxon>Azospirillum</taxon>
    </lineage>
</organism>
<dbReference type="PANTHER" id="PTHR44366:SF1">
    <property type="entry name" value="UDP-N-ACETYLGLUCOSAMINE--PEPTIDE N-ACETYLGLUCOSAMINYLTRANSFERASE 110 KDA SUBUNIT"/>
    <property type="match status" value="1"/>
</dbReference>
<feature type="repeat" description="TPR" evidence="1">
    <location>
        <begin position="311"/>
        <end position="344"/>
    </location>
</feature>
<dbReference type="InterPro" id="IPR011990">
    <property type="entry name" value="TPR-like_helical_dom_sf"/>
</dbReference>
<keyword evidence="1" id="KW-0802">TPR repeat</keyword>
<dbReference type="Pfam" id="PF00515">
    <property type="entry name" value="TPR_1"/>
    <property type="match status" value="1"/>
</dbReference>
<keyword evidence="3" id="KW-1185">Reference proteome</keyword>
<protein>
    <submittedName>
        <fullName evidence="2">Tetratricopeptide repeat protein</fullName>
    </submittedName>
</protein>
<evidence type="ECO:0000313" key="3">
    <source>
        <dbReference type="Proteomes" id="UP000605086"/>
    </source>
</evidence>
<name>A0ABX2KCM7_9PROT</name>
<reference evidence="2 3" key="1">
    <citation type="submission" date="2019-10" db="EMBL/GenBank/DDBJ databases">
        <title>Genome sequence of Azospirillum melinis.</title>
        <authorList>
            <person name="Ambrosini A."/>
            <person name="Sant'Anna F.H."/>
            <person name="Cassan F.D."/>
            <person name="Souza E.M."/>
            <person name="Passaglia L.M.P."/>
        </authorList>
    </citation>
    <scope>NUCLEOTIDE SEQUENCE [LARGE SCALE GENOMIC DNA]</scope>
    <source>
        <strain evidence="2 3">TMCY0552</strain>
    </source>
</reference>
<dbReference type="PANTHER" id="PTHR44366">
    <property type="entry name" value="UDP-N-ACETYLGLUCOSAMINE--PEPTIDE N-ACETYLGLUCOSAMINYLTRANSFERASE 110 KDA SUBUNIT"/>
    <property type="match status" value="1"/>
</dbReference>
<dbReference type="SUPFAM" id="SSF53756">
    <property type="entry name" value="UDP-Glycosyltransferase/glycogen phosphorylase"/>
    <property type="match status" value="2"/>
</dbReference>
<feature type="repeat" description="TPR" evidence="1">
    <location>
        <begin position="345"/>
        <end position="378"/>
    </location>
</feature>
<feature type="repeat" description="TPR" evidence="1">
    <location>
        <begin position="956"/>
        <end position="989"/>
    </location>
</feature>
<dbReference type="InterPro" id="IPR019734">
    <property type="entry name" value="TPR_rpt"/>
</dbReference>
<dbReference type="Gene3D" id="1.25.40.10">
    <property type="entry name" value="Tetratricopeptide repeat domain"/>
    <property type="match status" value="6"/>
</dbReference>
<dbReference type="Pfam" id="PF13432">
    <property type="entry name" value="TPR_16"/>
    <property type="match status" value="4"/>
</dbReference>
<dbReference type="Gene3D" id="3.40.50.2000">
    <property type="entry name" value="Glycogen Phosphorylase B"/>
    <property type="match status" value="1"/>
</dbReference>
<comment type="caution">
    <text evidence="2">The sequence shown here is derived from an EMBL/GenBank/DDBJ whole genome shotgun (WGS) entry which is preliminary data.</text>
</comment>
<feature type="repeat" description="TPR" evidence="1">
    <location>
        <begin position="379"/>
        <end position="412"/>
    </location>
</feature>
<dbReference type="Pfam" id="PF13176">
    <property type="entry name" value="TPR_7"/>
    <property type="match status" value="1"/>
</dbReference>
<proteinExistence type="predicted"/>
<dbReference type="SMART" id="SM00028">
    <property type="entry name" value="TPR"/>
    <property type="match status" value="20"/>
</dbReference>
<dbReference type="PROSITE" id="PS50005">
    <property type="entry name" value="TPR"/>
    <property type="match status" value="9"/>
</dbReference>
<sequence length="1339" mass="144346">MNTADWFAEALRHHQHGALDAAEPLYRRVLQAEPLHADALHLLGVLNHQRNENLQAVDLISKAVDLAPEVADYHANLGIALQRLDKLAEAEAAQRRALERDHSHVGAHFNLGLVLAAQGRLAEAADHYAEAARLSPDLADAHLNLGAALQGLGRADEALASHTRAADLLPGDPRPWTNRAVSLRQLGRLDEAAEALRMASTLGGGATDASALSALAAALHAAGRMEAAAERYADALRLDPRDPFCLNGLGLCLKALGQLEDAATCFDAVTAIQLDHVDALDNLGSVRTAQGRPAEAEALHRQAVHHRPDFAGAWNNLGNARHAAGRTADAWRAWHTALALDPVLAETHTNLGNALRSAERFAEAERSQRRAIRLAPLEAPSRNNLGHLRQGRHDYAGAANCYRSALALDPAYGEAWSNLGLACQRLGDSGEAERCYDRALILRPDLSLSHFNKGLLRLEGGDLDRGWHGYAWRFGSGQVGQGRRPRAPAWRGEDLTGRRLMIWGEQGVGDTILFSALCPELAGRAVSTILEIDRRLVPLFARSFPSLRVRAEAMDGQGQEAMTIPDYDRHVPMGSLPRVLRRRLADFPPRPSWLVPDAGLVERWRGRLAALGPGLRIGIGWRSQMMTSERSAAYLPLDAWAPLFALSGIQWVLLQYGEVEEEVRQAERRFGIRLHRWDELDRKDDFDGVAALIAGLDLVISPAMSIGELAGALGTPVWRFGTRDWTQLGAGVRPWYPSMRLFQPSPGKPLSATMADMARALRSLSPQRIPPPPRGEGWGRGTIPDGERLAAQAVALHRQGQFAKAEMLHRQAVAMAPTQPAAWTNGGLTLLRLGQVKAAIRWHRLAVALNPAFAEALGNLGVALQADAAAPEAATLHRRTVRLRPAQAESWGNLAAALLAARRFAEAANACTRAAALAPALAGVLTTAGAAAKGLGRFAEAARHSRRSLRLVPASPKGWSNLGMALAGLGRWDDALYAHRHAMALAPDLPDVLVNHGHTLLMRGERRLAALLADRTLRLAPGRAEALMNRALLRLADGDLGGGWADYAHRFATGDAVSRRLDLPEWQGEPLAGRRILVWGEQGLGDEILFGTALPDLLGQAGRVIVECDPRLAGLFARALPAAEVRAPSADPRDADCHAPLGSVAARLRPDLRRFRADSPLLTADPGLAAGWRGRLATLGPGLRVGICWRSSRMTADRAGAYSRITQWSPVFSVPGIAFVSLQYDGHDAEREEALHRFGTALHHWPDLDQRNDLDGVAALMSGLDLVISAPTAVGELAAALGVPVWRIAGAGDWSVLGTAVRPWFPTMSLIGRSGDHDAALATVAQRLRRLADGCSQSG</sequence>
<dbReference type="RefSeq" id="WP_174470790.1">
    <property type="nucleotide sequence ID" value="NZ_JAGINN010000016.1"/>
</dbReference>
<evidence type="ECO:0000313" key="2">
    <source>
        <dbReference type="EMBL" id="NUA99497.1"/>
    </source>
</evidence>
<feature type="repeat" description="TPR" evidence="1">
    <location>
        <begin position="413"/>
        <end position="446"/>
    </location>
</feature>
<feature type="repeat" description="TPR" evidence="1">
    <location>
        <begin position="105"/>
        <end position="138"/>
    </location>
</feature>
<feature type="repeat" description="TPR" evidence="1">
    <location>
        <begin position="139"/>
        <end position="172"/>
    </location>
</feature>